<dbReference type="InterPro" id="IPR011990">
    <property type="entry name" value="TPR-like_helical_dom_sf"/>
</dbReference>
<reference evidence="3" key="1">
    <citation type="journal article" date="2019" name="Int. J. Syst. Evol. Microbiol.">
        <title>The Global Catalogue of Microorganisms (GCM) 10K type strain sequencing project: providing services to taxonomists for standard genome sequencing and annotation.</title>
        <authorList>
            <consortium name="The Broad Institute Genomics Platform"/>
            <consortium name="The Broad Institute Genome Sequencing Center for Infectious Disease"/>
            <person name="Wu L."/>
            <person name="Ma J."/>
        </authorList>
    </citation>
    <scope>NUCLEOTIDE SEQUENCE [LARGE SCALE GENOMIC DNA]</scope>
    <source>
        <strain evidence="3">CCUG 62114</strain>
    </source>
</reference>
<accession>A0ABW3I5B0</accession>
<keyword evidence="1" id="KW-1133">Transmembrane helix</keyword>
<evidence type="ECO:0000256" key="1">
    <source>
        <dbReference type="SAM" id="Phobius"/>
    </source>
</evidence>
<name>A0ABW3I5B0_9FLAO</name>
<dbReference type="Proteomes" id="UP001596997">
    <property type="component" value="Unassembled WGS sequence"/>
</dbReference>
<gene>
    <name evidence="2" type="ORF">ACFQ1O_12425</name>
</gene>
<dbReference type="EMBL" id="JBHTJM010000010">
    <property type="protein sequence ID" value="MFD0964812.1"/>
    <property type="molecule type" value="Genomic_DNA"/>
</dbReference>
<dbReference type="RefSeq" id="WP_377716358.1">
    <property type="nucleotide sequence ID" value="NZ_JBHTJM010000010.1"/>
</dbReference>
<keyword evidence="1" id="KW-0472">Membrane</keyword>
<dbReference type="SUPFAM" id="SSF48452">
    <property type="entry name" value="TPR-like"/>
    <property type="match status" value="1"/>
</dbReference>
<keyword evidence="3" id="KW-1185">Reference proteome</keyword>
<keyword evidence="1" id="KW-0812">Transmembrane</keyword>
<proteinExistence type="predicted"/>
<dbReference type="Gene3D" id="1.25.40.10">
    <property type="entry name" value="Tetratricopeptide repeat domain"/>
    <property type="match status" value="1"/>
</dbReference>
<evidence type="ECO:0000313" key="3">
    <source>
        <dbReference type="Proteomes" id="UP001596997"/>
    </source>
</evidence>
<feature type="transmembrane region" description="Helical" evidence="1">
    <location>
        <begin position="70"/>
        <end position="89"/>
    </location>
</feature>
<comment type="caution">
    <text evidence="2">The sequence shown here is derived from an EMBL/GenBank/DDBJ whole genome shotgun (WGS) entry which is preliminary data.</text>
</comment>
<protein>
    <submittedName>
        <fullName evidence="2">Tol-pal system YbgF family protein</fullName>
    </submittedName>
</protein>
<evidence type="ECO:0000313" key="2">
    <source>
        <dbReference type="EMBL" id="MFD0964812.1"/>
    </source>
</evidence>
<organism evidence="2 3">
    <name type="scientific">Pseudofulvibacter geojedonensis</name>
    <dbReference type="NCBI Taxonomy" id="1123758"/>
    <lineage>
        <taxon>Bacteria</taxon>
        <taxon>Pseudomonadati</taxon>
        <taxon>Bacteroidota</taxon>
        <taxon>Flavobacteriia</taxon>
        <taxon>Flavobacteriales</taxon>
        <taxon>Flavobacteriaceae</taxon>
        <taxon>Pseudofulvibacter</taxon>
    </lineage>
</organism>
<sequence length="232" mass="26941">MNNKYLIKKFFRNELTKEEAKLFSQKKEDPLFLEELENEIIAIQSRKQLKQKLQGVGKDINNSKKARKKFFPLSIAASVILLIGAFFFFSHSPNNQELFNEYYNTYPNIYTQKGSENENKTIFEKTMILYDAKQYSLAKQNFEVIAAKNTLSDAESFYYGATLLELKNTKQAIQQFNGIANDSPLYKDAQWYLALSYIQVNNIDLAKTTLQNLQNKVSIKKQEKIISLLNQL</sequence>